<dbReference type="InterPro" id="IPR005320">
    <property type="entry name" value="Peptidase_S51"/>
</dbReference>
<name>A0ABP8RH92_9PSEU</name>
<proteinExistence type="inferred from homology"/>
<comment type="caution">
    <text evidence="5">The sequence shown here is derived from an EMBL/GenBank/DDBJ whole genome shotgun (WGS) entry which is preliminary data.</text>
</comment>
<protein>
    <submittedName>
        <fullName evidence="5">Dipeptidase PepE</fullName>
    </submittedName>
</protein>
<keyword evidence="3" id="KW-0378">Hydrolase</keyword>
<evidence type="ECO:0000313" key="6">
    <source>
        <dbReference type="Proteomes" id="UP001501598"/>
    </source>
</evidence>
<gene>
    <name evidence="5" type="primary">pepE</name>
    <name evidence="5" type="ORF">GCM10023175_08170</name>
</gene>
<keyword evidence="2" id="KW-0645">Protease</keyword>
<dbReference type="PANTHER" id="PTHR20842">
    <property type="entry name" value="PROTEASE S51 ALPHA-ASPARTYL DIPEPTIDASE"/>
    <property type="match status" value="1"/>
</dbReference>
<evidence type="ECO:0000313" key="5">
    <source>
        <dbReference type="EMBL" id="GAA4538330.1"/>
    </source>
</evidence>
<keyword evidence="4" id="KW-0720">Serine protease</keyword>
<reference evidence="6" key="1">
    <citation type="journal article" date="2019" name="Int. J. Syst. Evol. Microbiol.">
        <title>The Global Catalogue of Microorganisms (GCM) 10K type strain sequencing project: providing services to taxonomists for standard genome sequencing and annotation.</title>
        <authorList>
            <consortium name="The Broad Institute Genomics Platform"/>
            <consortium name="The Broad Institute Genome Sequencing Center for Infectious Disease"/>
            <person name="Wu L."/>
            <person name="Ma J."/>
        </authorList>
    </citation>
    <scope>NUCLEOTIDE SEQUENCE [LARGE SCALE GENOMIC DNA]</scope>
    <source>
        <strain evidence="6">JCM 17906</strain>
    </source>
</reference>
<dbReference type="InterPro" id="IPR029062">
    <property type="entry name" value="Class_I_gatase-like"/>
</dbReference>
<evidence type="ECO:0000256" key="4">
    <source>
        <dbReference type="ARBA" id="ARBA00022825"/>
    </source>
</evidence>
<evidence type="ECO:0000256" key="2">
    <source>
        <dbReference type="ARBA" id="ARBA00022670"/>
    </source>
</evidence>
<dbReference type="CDD" id="cd03146">
    <property type="entry name" value="GAT1_Peptidase_E"/>
    <property type="match status" value="1"/>
</dbReference>
<organism evidence="5 6">
    <name type="scientific">Pseudonocardia xishanensis</name>
    <dbReference type="NCBI Taxonomy" id="630995"/>
    <lineage>
        <taxon>Bacteria</taxon>
        <taxon>Bacillati</taxon>
        <taxon>Actinomycetota</taxon>
        <taxon>Actinomycetes</taxon>
        <taxon>Pseudonocardiales</taxon>
        <taxon>Pseudonocardiaceae</taxon>
        <taxon>Pseudonocardia</taxon>
    </lineage>
</organism>
<evidence type="ECO:0000256" key="1">
    <source>
        <dbReference type="ARBA" id="ARBA00006534"/>
    </source>
</evidence>
<evidence type="ECO:0000256" key="3">
    <source>
        <dbReference type="ARBA" id="ARBA00022801"/>
    </source>
</evidence>
<dbReference type="Pfam" id="PF03575">
    <property type="entry name" value="Peptidase_S51"/>
    <property type="match status" value="1"/>
</dbReference>
<dbReference type="EMBL" id="BAABGT010000012">
    <property type="protein sequence ID" value="GAA4538330.1"/>
    <property type="molecule type" value="Genomic_DNA"/>
</dbReference>
<dbReference type="SUPFAM" id="SSF52317">
    <property type="entry name" value="Class I glutamine amidotransferase-like"/>
    <property type="match status" value="1"/>
</dbReference>
<keyword evidence="6" id="KW-1185">Reference proteome</keyword>
<dbReference type="Proteomes" id="UP001501598">
    <property type="component" value="Unassembled WGS sequence"/>
</dbReference>
<accession>A0ABP8RH92</accession>
<comment type="similarity">
    <text evidence="1">Belongs to the peptidase S51 family.</text>
</comment>
<dbReference type="PANTHER" id="PTHR20842:SF0">
    <property type="entry name" value="ALPHA-ASPARTYL DIPEPTIDASE"/>
    <property type="match status" value="1"/>
</dbReference>
<dbReference type="NCBIfam" id="NF003642">
    <property type="entry name" value="PRK05282.1"/>
    <property type="match status" value="1"/>
</dbReference>
<dbReference type="RefSeq" id="WP_345412784.1">
    <property type="nucleotide sequence ID" value="NZ_BAABGT010000012.1"/>
</dbReference>
<dbReference type="Gene3D" id="3.40.50.880">
    <property type="match status" value="1"/>
</dbReference>
<sequence>MTELLLLSNSTNPDAEPLAHAPLAEFYEGRTVHFVPYALADHAGYTARLGEAFARAGVSLRSVHTEPDPAAALASAEAVWVGGGNTFRLLTALQALDGLLALRTAVQAGVRYGGASAGTNLACPTIRTTNDMPIVEPAGFDALGLLDFQVNPHYLDPTPGSRHMGETRAERIAQFHEENEAPVVGLREGGWLRVSGDAVRLTGSALVFRRGEEPEECSDGLLTPWAPRA</sequence>